<evidence type="ECO:0000256" key="2">
    <source>
        <dbReference type="SAM" id="SignalP"/>
    </source>
</evidence>
<dbReference type="Gene3D" id="3.40.190.150">
    <property type="entry name" value="Bordetella uptake gene, domain 1"/>
    <property type="match status" value="1"/>
</dbReference>
<gene>
    <name evidence="3" type="ORF">HHL11_12795</name>
</gene>
<dbReference type="SUPFAM" id="SSF53850">
    <property type="entry name" value="Periplasmic binding protein-like II"/>
    <property type="match status" value="1"/>
</dbReference>
<sequence length="327" mass="34444">MQQNRPIARRLFLATGLAATCGAALAESAAGYPSKPIRLIVPFTPGGGSDAAARFFGDKLADALGQPVVVENKPGGNSGSIGTALVKSAPADGYTILLGSTAPLVTNVVMVKELPYDAGKDFKPVAGLTKNTTAIVVPANSPHRTLADLVAASRKDPKLNAGTASAGFQLAATWFASTAGFRFTHVPYKGLNQALTDLAGGNLDWAIVDLAGATALLQAQRIRALAVTDDDRHPFFPAVPTVRESGYPQYVYNTWTSFHVRADTADDITRKLVEATLKVLKSPAALEYAKRAGTPLLPLGPADFAKYQREEVERFQKVADAAGIKAE</sequence>
<dbReference type="PANTHER" id="PTHR42928">
    <property type="entry name" value="TRICARBOXYLATE-BINDING PROTEIN"/>
    <property type="match status" value="1"/>
</dbReference>
<dbReference type="Gene3D" id="3.40.190.10">
    <property type="entry name" value="Periplasmic binding protein-like II"/>
    <property type="match status" value="1"/>
</dbReference>
<proteinExistence type="inferred from homology"/>
<evidence type="ECO:0000313" key="3">
    <source>
        <dbReference type="EMBL" id="NML44636.1"/>
    </source>
</evidence>
<keyword evidence="4" id="KW-1185">Reference proteome</keyword>
<dbReference type="CDD" id="cd07012">
    <property type="entry name" value="PBP2_Bug_TTT"/>
    <property type="match status" value="1"/>
</dbReference>
<dbReference type="InterPro" id="IPR006311">
    <property type="entry name" value="TAT_signal"/>
</dbReference>
<dbReference type="Proteomes" id="UP000541185">
    <property type="component" value="Unassembled WGS sequence"/>
</dbReference>
<dbReference type="InterPro" id="IPR005064">
    <property type="entry name" value="BUG"/>
</dbReference>
<name>A0A848H0Y2_9BURK</name>
<comment type="similarity">
    <text evidence="1">Belongs to the UPF0065 (bug) family.</text>
</comment>
<dbReference type="InterPro" id="IPR042100">
    <property type="entry name" value="Bug_dom1"/>
</dbReference>
<accession>A0A848H0Y2</accession>
<dbReference type="PANTHER" id="PTHR42928:SF5">
    <property type="entry name" value="BLR1237 PROTEIN"/>
    <property type="match status" value="1"/>
</dbReference>
<protein>
    <submittedName>
        <fullName evidence="3">Tripartite tricarboxylate transporter substrate binding protein</fullName>
    </submittedName>
</protein>
<evidence type="ECO:0000313" key="4">
    <source>
        <dbReference type="Proteomes" id="UP000541185"/>
    </source>
</evidence>
<feature type="chain" id="PRO_5032370895" evidence="2">
    <location>
        <begin position="27"/>
        <end position="327"/>
    </location>
</feature>
<feature type="signal peptide" evidence="2">
    <location>
        <begin position="1"/>
        <end position="26"/>
    </location>
</feature>
<dbReference type="Pfam" id="PF03401">
    <property type="entry name" value="TctC"/>
    <property type="match status" value="1"/>
</dbReference>
<dbReference type="PIRSF" id="PIRSF017082">
    <property type="entry name" value="YflP"/>
    <property type="match status" value="1"/>
</dbReference>
<dbReference type="AlphaFoldDB" id="A0A848H0Y2"/>
<dbReference type="RefSeq" id="WP_169418749.1">
    <property type="nucleotide sequence ID" value="NZ_JABBFX010000001.1"/>
</dbReference>
<keyword evidence="2" id="KW-0732">Signal</keyword>
<comment type="caution">
    <text evidence="3">The sequence shown here is derived from an EMBL/GenBank/DDBJ whole genome shotgun (WGS) entry which is preliminary data.</text>
</comment>
<reference evidence="3 4" key="1">
    <citation type="submission" date="2020-04" db="EMBL/GenBank/DDBJ databases">
        <title>Ramlibacter sp. G-1-2-2 isolated from soil.</title>
        <authorList>
            <person name="Dahal R.H."/>
        </authorList>
    </citation>
    <scope>NUCLEOTIDE SEQUENCE [LARGE SCALE GENOMIC DNA]</scope>
    <source>
        <strain evidence="3 4">G-1-2-2</strain>
    </source>
</reference>
<organism evidence="3 4">
    <name type="scientific">Ramlibacter agri</name>
    <dbReference type="NCBI Taxonomy" id="2728837"/>
    <lineage>
        <taxon>Bacteria</taxon>
        <taxon>Pseudomonadati</taxon>
        <taxon>Pseudomonadota</taxon>
        <taxon>Betaproteobacteria</taxon>
        <taxon>Burkholderiales</taxon>
        <taxon>Comamonadaceae</taxon>
        <taxon>Ramlibacter</taxon>
    </lineage>
</organism>
<evidence type="ECO:0000256" key="1">
    <source>
        <dbReference type="ARBA" id="ARBA00006987"/>
    </source>
</evidence>
<dbReference type="EMBL" id="JABBFX010000001">
    <property type="protein sequence ID" value="NML44636.1"/>
    <property type="molecule type" value="Genomic_DNA"/>
</dbReference>
<dbReference type="PROSITE" id="PS51318">
    <property type="entry name" value="TAT"/>
    <property type="match status" value="1"/>
</dbReference>